<protein>
    <recommendedName>
        <fullName evidence="11">TonB C-terminal domain-containing protein</fullName>
    </recommendedName>
</protein>
<evidence type="ECO:0000256" key="5">
    <source>
        <dbReference type="ARBA" id="ARBA00022519"/>
    </source>
</evidence>
<dbReference type="InterPro" id="IPR006260">
    <property type="entry name" value="TonB/TolA_C"/>
</dbReference>
<evidence type="ECO:0000256" key="8">
    <source>
        <dbReference type="ARBA" id="ARBA00022989"/>
    </source>
</evidence>
<keyword evidence="5" id="KW-0997">Cell inner membrane</keyword>
<keyword evidence="9 10" id="KW-0472">Membrane</keyword>
<comment type="caution">
    <text evidence="12">The sequence shown here is derived from an EMBL/GenBank/DDBJ whole genome shotgun (WGS) entry which is preliminary data.</text>
</comment>
<keyword evidence="3" id="KW-0813">Transport</keyword>
<feature type="transmembrane region" description="Helical" evidence="10">
    <location>
        <begin position="34"/>
        <end position="51"/>
    </location>
</feature>
<organism evidence="12 13">
    <name type="scientific">Neptunitalea lumnitzerae</name>
    <dbReference type="NCBI Taxonomy" id="2965509"/>
    <lineage>
        <taxon>Bacteria</taxon>
        <taxon>Pseudomonadati</taxon>
        <taxon>Bacteroidota</taxon>
        <taxon>Flavobacteriia</taxon>
        <taxon>Flavobacteriales</taxon>
        <taxon>Flavobacteriaceae</taxon>
        <taxon>Neptunitalea</taxon>
    </lineage>
</organism>
<keyword evidence="4" id="KW-1003">Cell membrane</keyword>
<dbReference type="EMBL" id="BRVO01000001">
    <property type="protein sequence ID" value="GLB48474.1"/>
    <property type="molecule type" value="Genomic_DNA"/>
</dbReference>
<comment type="subcellular location">
    <subcellularLocation>
        <location evidence="1">Cell inner membrane</location>
        <topology evidence="1">Single-pass membrane protein</topology>
        <orientation evidence="1">Periplasmic side</orientation>
    </subcellularLocation>
</comment>
<name>A0ABQ5MGG0_9FLAO</name>
<evidence type="ECO:0000256" key="9">
    <source>
        <dbReference type="ARBA" id="ARBA00023136"/>
    </source>
</evidence>
<proteinExistence type="inferred from homology"/>
<dbReference type="RefSeq" id="WP_281764111.1">
    <property type="nucleotide sequence ID" value="NZ_BRVO01000001.1"/>
</dbReference>
<keyword evidence="7" id="KW-0653">Protein transport</keyword>
<evidence type="ECO:0000256" key="10">
    <source>
        <dbReference type="SAM" id="Phobius"/>
    </source>
</evidence>
<feature type="transmembrane region" description="Helical" evidence="10">
    <location>
        <begin position="97"/>
        <end position="115"/>
    </location>
</feature>
<feature type="domain" description="TonB C-terminal" evidence="11">
    <location>
        <begin position="395"/>
        <end position="485"/>
    </location>
</feature>
<evidence type="ECO:0000313" key="13">
    <source>
        <dbReference type="Proteomes" id="UP001143543"/>
    </source>
</evidence>
<dbReference type="PROSITE" id="PS52015">
    <property type="entry name" value="TONB_CTD"/>
    <property type="match status" value="1"/>
</dbReference>
<feature type="transmembrane region" description="Helical" evidence="10">
    <location>
        <begin position="6"/>
        <end position="22"/>
    </location>
</feature>
<dbReference type="Pfam" id="PF05569">
    <property type="entry name" value="Peptidase_M56"/>
    <property type="match status" value="1"/>
</dbReference>
<feature type="transmembrane region" description="Helical" evidence="10">
    <location>
        <begin position="135"/>
        <end position="155"/>
    </location>
</feature>
<dbReference type="Pfam" id="PF03544">
    <property type="entry name" value="TonB_C"/>
    <property type="match status" value="1"/>
</dbReference>
<feature type="transmembrane region" description="Helical" evidence="10">
    <location>
        <begin position="268"/>
        <end position="286"/>
    </location>
</feature>
<evidence type="ECO:0000256" key="2">
    <source>
        <dbReference type="ARBA" id="ARBA00006555"/>
    </source>
</evidence>
<gene>
    <name evidence="12" type="ORF">Y10_08420</name>
</gene>
<dbReference type="PANTHER" id="PTHR33446:SF2">
    <property type="entry name" value="PROTEIN TONB"/>
    <property type="match status" value="1"/>
</dbReference>
<evidence type="ECO:0000256" key="1">
    <source>
        <dbReference type="ARBA" id="ARBA00004383"/>
    </source>
</evidence>
<accession>A0ABQ5MGG0</accession>
<comment type="similarity">
    <text evidence="2">Belongs to the TonB family.</text>
</comment>
<evidence type="ECO:0000256" key="3">
    <source>
        <dbReference type="ARBA" id="ARBA00022448"/>
    </source>
</evidence>
<keyword evidence="6 10" id="KW-0812">Transmembrane</keyword>
<evidence type="ECO:0000313" key="12">
    <source>
        <dbReference type="EMBL" id="GLB48474.1"/>
    </source>
</evidence>
<dbReference type="SUPFAM" id="SSF74653">
    <property type="entry name" value="TolA/TonB C-terminal domain"/>
    <property type="match status" value="1"/>
</dbReference>
<dbReference type="PANTHER" id="PTHR33446">
    <property type="entry name" value="PROTEIN TONB-RELATED"/>
    <property type="match status" value="1"/>
</dbReference>
<dbReference type="Proteomes" id="UP001143543">
    <property type="component" value="Unassembled WGS sequence"/>
</dbReference>
<keyword evidence="13" id="KW-1185">Reference proteome</keyword>
<dbReference type="NCBIfam" id="TIGR01352">
    <property type="entry name" value="tonB_Cterm"/>
    <property type="match status" value="1"/>
</dbReference>
<dbReference type="Gene3D" id="3.30.1150.10">
    <property type="match status" value="1"/>
</dbReference>
<dbReference type="InterPro" id="IPR008756">
    <property type="entry name" value="Peptidase_M56"/>
</dbReference>
<feature type="transmembrane region" description="Helical" evidence="10">
    <location>
        <begin position="183"/>
        <end position="202"/>
    </location>
</feature>
<evidence type="ECO:0000256" key="4">
    <source>
        <dbReference type="ARBA" id="ARBA00022475"/>
    </source>
</evidence>
<evidence type="ECO:0000256" key="6">
    <source>
        <dbReference type="ARBA" id="ARBA00022692"/>
    </source>
</evidence>
<sequence>MVQYLILAVTCQALFLAIYDVFLKKATFFNYNRAYVLLSSLVSLLLPLLRVPTFEKLIPKQYTIPRISIYNTDTLINLEAVTVTAHTNTAWYEQFHWSFWLFVTGSAISFILFLIKLYKIESIRNRGKHILHGNYIEVIVPNSTVAFSFFNLMFLGDQLKEKQHSHILLHEMVHIQQKHSWDLVYFELLKIVLWFNPFIYIYQKRITELHEYIADEKSSTNGKKQQYQLLLAEAFQTENIAFVNQFFNHSLIKKRIIMLQKSKSRKTALLKYLTVVPLLIFITVYVSSCNQYESSSLETPITNAKIEYYGTNIDYHVGDLKNLTDEEKATQQKLINSLSEDGYTTLTLIDDFSARTVLELEDSGVSTNEPDVPFTVVYKKPMFKECESAVDASECFKEMLHKHVMNTFHYPEEALAKKVQGRVYILFRINTKGKVEVLSKRGPDKSLEAEASRIIKSLPTFMPAEDENGDPVNVTFAYPIVFKLS</sequence>
<evidence type="ECO:0000256" key="7">
    <source>
        <dbReference type="ARBA" id="ARBA00022927"/>
    </source>
</evidence>
<keyword evidence="8 10" id="KW-1133">Transmembrane helix</keyword>
<dbReference type="CDD" id="cd07341">
    <property type="entry name" value="M56_BlaR1_MecR1_like"/>
    <property type="match status" value="1"/>
</dbReference>
<reference evidence="12" key="1">
    <citation type="submission" date="2022-07" db="EMBL/GenBank/DDBJ databases">
        <title>Taxonomy of Novel Oxalotrophic and Methylotrophic Bacteria.</title>
        <authorList>
            <person name="Sahin N."/>
            <person name="Tani A."/>
        </authorList>
    </citation>
    <scope>NUCLEOTIDE SEQUENCE</scope>
    <source>
        <strain evidence="12">Y10</strain>
    </source>
</reference>
<dbReference type="InterPro" id="IPR037682">
    <property type="entry name" value="TonB_C"/>
</dbReference>
<dbReference type="InterPro" id="IPR051045">
    <property type="entry name" value="TonB-dependent_transducer"/>
</dbReference>
<evidence type="ECO:0000259" key="11">
    <source>
        <dbReference type="PROSITE" id="PS52015"/>
    </source>
</evidence>